<evidence type="ECO:0000256" key="10">
    <source>
        <dbReference type="ARBA" id="ARBA00022490"/>
    </source>
</evidence>
<feature type="compositionally biased region" description="Low complexity" evidence="16">
    <location>
        <begin position="67"/>
        <end position="95"/>
    </location>
</feature>
<evidence type="ECO:0000256" key="1">
    <source>
        <dbReference type="ARBA" id="ARBA00004123"/>
    </source>
</evidence>
<sequence length="925" mass="104147">MLTPMVDDHERSPVGDESKNQSVVSSSQASTTTTTTTIIPNSSTIGSSSLSIKQNLKFKPSRKGRGSVIRSRTTTSSVPTSTHDVETNNHNNNHNNTTTVMNGASMNSTNSNSDENVQANDVLQILQNNNTTCTSITTNNNNNNNYTQLSTSVQSNSSLGGTSTTSTTTSNPMLGGNSVNSTSFMNGVGMEGSSPLTHTPMTVNNRGNSFSGLTKHQQIELSPQNFSKRSGSVATSSLSSPIKPASSKLTSMMQSQYGPTACQKQSSSTTAVNNYNKNAILVTQFCEQKGPSFVFCTQMINYIQRLNETEKFIEEHKQQFSQMTKSSMFDDQQNSSQKQEQQQPETNEQTNNSNTSSRSYMLNGSETIPSLASKDLIIHLQQFNPNLFVAENYCSTPNSKTTDSSQDHFQQLIMLSSIEQFTMDKENDRIFVSSHQENSTFSAHFKSLAIRSTSAEISVGQGREGPVLFGDEINGYNFAYIFKVKDSMARGFARWFAFVLMDPSMTLLSICWPFLKTAFGKIVKLIRTRSQQIFLEEKEKQKRSGSSNALNEEGNNVEDHGYKFFHAGGPLSADLFRQKRSKGPMRDLPILLNYPNFYSDLHSCFAGLLQSFQNKISEVQIPNFPYEKIDMQNFQTLHKVSSYTQMQRIESFSSIVSEVSEWDYSSGFNTLSDFSKLIHQCILTKLSLDGSNNNLDHVTHGIDLIDSDDLIEEAYHQSEELIRTIIYNVIIGNQLIVRGDDPQLRNEICLLFKKLVPSHCAKVILDSETYKYPYDANFLTVPTSVQISNSIVDFKFVILMNLTGSLASLENITIHTEEERKDTTLGKEFELLFFQNFYQQVQQQHACFNVTLSHILDMEQHLIQSLVHDWTRKARFFVYFQKNKLLLKEGHQHAKPLHIENFLNEHKFNENDIPVLRYFSNSYHP</sequence>
<feature type="compositionally biased region" description="Polar residues" evidence="16">
    <location>
        <begin position="319"/>
        <end position="331"/>
    </location>
</feature>
<feature type="compositionally biased region" description="Low complexity" evidence="16">
    <location>
        <begin position="155"/>
        <end position="171"/>
    </location>
</feature>
<keyword evidence="12" id="KW-0206">Cytoskeleton</keyword>
<dbReference type="PANTHER" id="PTHR31441">
    <property type="entry name" value="FOLLICULIN FAMILY MEMBER"/>
    <property type="match status" value="1"/>
</dbReference>
<feature type="compositionally biased region" description="Basic and acidic residues" evidence="16">
    <location>
        <begin position="1"/>
        <end position="19"/>
    </location>
</feature>
<dbReference type="GO" id="GO:0005813">
    <property type="term" value="C:centrosome"/>
    <property type="evidence" value="ECO:0007669"/>
    <property type="project" value="UniProtKB-SubCell"/>
</dbReference>
<dbReference type="GO" id="GO:1904263">
    <property type="term" value="P:positive regulation of TORC1 signaling"/>
    <property type="evidence" value="ECO:0007669"/>
    <property type="project" value="TreeGrafter"/>
</dbReference>
<feature type="domain" description="UDENN FLCN/SMCR8-type" evidence="17">
    <location>
        <begin position="404"/>
        <end position="895"/>
    </location>
</feature>
<dbReference type="Proteomes" id="UP000444721">
    <property type="component" value="Unassembled WGS sequence"/>
</dbReference>
<dbReference type="GO" id="GO:0005929">
    <property type="term" value="C:cilium"/>
    <property type="evidence" value="ECO:0007669"/>
    <property type="project" value="UniProtKB-SubCell"/>
</dbReference>
<dbReference type="Pfam" id="PF16692">
    <property type="entry name" value="Folliculin_C"/>
    <property type="match status" value="1"/>
</dbReference>
<keyword evidence="11" id="KW-0472">Membrane</keyword>
<dbReference type="VEuPathDB" id="AmoebaDB:NF0114410"/>
<dbReference type="Pfam" id="PF11704">
    <property type="entry name" value="Folliculin"/>
    <property type="match status" value="1"/>
</dbReference>
<dbReference type="EMBL" id="VFQX01000048">
    <property type="protein sequence ID" value="KAF0975248.1"/>
    <property type="molecule type" value="Genomic_DNA"/>
</dbReference>
<accession>A0A6A5BM79</accession>
<dbReference type="InterPro" id="IPR037520">
    <property type="entry name" value="Folliculin/SMCR8_longin"/>
</dbReference>
<dbReference type="PROSITE" id="PS51834">
    <property type="entry name" value="DENN_FLCN_SMCR8"/>
    <property type="match status" value="1"/>
</dbReference>
<feature type="region of interest" description="Disordered" evidence="16">
    <location>
        <begin position="1"/>
        <end position="95"/>
    </location>
</feature>
<feature type="region of interest" description="Disordered" evidence="16">
    <location>
        <begin position="221"/>
        <end position="245"/>
    </location>
</feature>
<evidence type="ECO:0000256" key="5">
    <source>
        <dbReference type="ARBA" id="ARBA00004514"/>
    </source>
</evidence>
<evidence type="ECO:0000256" key="13">
    <source>
        <dbReference type="ARBA" id="ARBA00023228"/>
    </source>
</evidence>
<evidence type="ECO:0000313" key="18">
    <source>
        <dbReference type="EMBL" id="KAF0975248.1"/>
    </source>
</evidence>
<evidence type="ECO:0000256" key="15">
    <source>
        <dbReference type="ARBA" id="ARBA00023273"/>
    </source>
</evidence>
<dbReference type="VEuPathDB" id="AmoebaDB:NfTy_043480"/>
<evidence type="ECO:0000256" key="14">
    <source>
        <dbReference type="ARBA" id="ARBA00023242"/>
    </source>
</evidence>
<keyword evidence="19" id="KW-1185">Reference proteome</keyword>
<feature type="compositionally biased region" description="Low complexity" evidence="16">
    <location>
        <begin position="25"/>
        <end position="52"/>
    </location>
</feature>
<dbReference type="RefSeq" id="XP_044559961.1">
    <property type="nucleotide sequence ID" value="XM_044709589.1"/>
</dbReference>
<comment type="caution">
    <text evidence="18">The sequence shown here is derived from an EMBL/GenBank/DDBJ whole genome shotgun (WGS) entry which is preliminary data.</text>
</comment>
<evidence type="ECO:0000256" key="11">
    <source>
        <dbReference type="ARBA" id="ARBA00023136"/>
    </source>
</evidence>
<evidence type="ECO:0000256" key="2">
    <source>
        <dbReference type="ARBA" id="ARBA00004138"/>
    </source>
</evidence>
<evidence type="ECO:0000256" key="3">
    <source>
        <dbReference type="ARBA" id="ARBA00004186"/>
    </source>
</evidence>
<reference evidence="18 19" key="1">
    <citation type="journal article" date="2019" name="Sci. Rep.">
        <title>Nanopore sequencing improves the draft genome of the human pathogenic amoeba Naegleria fowleri.</title>
        <authorList>
            <person name="Liechti N."/>
            <person name="Schurch N."/>
            <person name="Bruggmann R."/>
            <person name="Wittwer M."/>
        </authorList>
    </citation>
    <scope>NUCLEOTIDE SEQUENCE [LARGE SCALE GENOMIC DNA]</scope>
    <source>
        <strain evidence="18 19">ATCC 30894</strain>
    </source>
</reference>
<dbReference type="GO" id="GO:0005819">
    <property type="term" value="C:spindle"/>
    <property type="evidence" value="ECO:0007669"/>
    <property type="project" value="UniProtKB-SubCell"/>
</dbReference>
<dbReference type="Gene3D" id="3.40.50.12430">
    <property type="match status" value="1"/>
</dbReference>
<evidence type="ECO:0000256" key="8">
    <source>
        <dbReference type="ARBA" id="ARBA00021824"/>
    </source>
</evidence>
<dbReference type="AlphaFoldDB" id="A0A6A5BM79"/>
<dbReference type="GeneID" id="68113218"/>
<feature type="compositionally biased region" description="Low complexity" evidence="16">
    <location>
        <begin position="236"/>
        <end position="245"/>
    </location>
</feature>
<evidence type="ECO:0000256" key="4">
    <source>
        <dbReference type="ARBA" id="ARBA00004300"/>
    </source>
</evidence>
<name>A0A6A5BM79_NAEFO</name>
<dbReference type="InterPro" id="IPR032035">
    <property type="entry name" value="Folliculin_DENN"/>
</dbReference>
<dbReference type="GO" id="GO:0005765">
    <property type="term" value="C:lysosomal membrane"/>
    <property type="evidence" value="ECO:0007669"/>
    <property type="project" value="UniProtKB-SubCell"/>
</dbReference>
<comment type="similarity">
    <text evidence="7">Belongs to the folliculin family.</text>
</comment>
<comment type="subcellular location">
    <subcellularLocation>
        <location evidence="2">Cell projection</location>
        <location evidence="2">Cilium</location>
    </subcellularLocation>
    <subcellularLocation>
        <location evidence="4">Cytoplasm</location>
        <location evidence="4">Cytoskeleton</location>
        <location evidence="4">Microtubule organizing center</location>
        <location evidence="4">Centrosome</location>
    </subcellularLocation>
    <subcellularLocation>
        <location evidence="3">Cytoplasm</location>
        <location evidence="3">Cytoskeleton</location>
        <location evidence="3">Spindle</location>
    </subcellularLocation>
    <subcellularLocation>
        <location evidence="5">Cytoplasm</location>
        <location evidence="5">Cytosol</location>
    </subcellularLocation>
    <subcellularLocation>
        <location evidence="6">Lysosome membrane</location>
    </subcellularLocation>
    <subcellularLocation>
        <location evidence="1">Nucleus</location>
    </subcellularLocation>
</comment>
<dbReference type="OrthoDB" id="5599713at2759"/>
<dbReference type="GO" id="GO:0005634">
    <property type="term" value="C:nucleus"/>
    <property type="evidence" value="ECO:0007669"/>
    <property type="project" value="UniProtKB-SubCell"/>
</dbReference>
<keyword evidence="13" id="KW-0458">Lysosome</keyword>
<dbReference type="InterPro" id="IPR037521">
    <property type="entry name" value="FLCN/SMCR8_DENN"/>
</dbReference>
<dbReference type="GO" id="GO:0005096">
    <property type="term" value="F:GTPase activator activity"/>
    <property type="evidence" value="ECO:0007669"/>
    <property type="project" value="UniProtKB-KW"/>
</dbReference>
<feature type="region of interest" description="Disordered" evidence="16">
    <location>
        <begin position="152"/>
        <end position="176"/>
    </location>
</feature>
<dbReference type="PANTHER" id="PTHR31441:SF2">
    <property type="entry name" value="FOLLICULIN"/>
    <property type="match status" value="1"/>
</dbReference>
<evidence type="ECO:0000256" key="16">
    <source>
        <dbReference type="SAM" id="MobiDB-lite"/>
    </source>
</evidence>
<evidence type="ECO:0000256" key="12">
    <source>
        <dbReference type="ARBA" id="ARBA00023212"/>
    </source>
</evidence>
<evidence type="ECO:0000313" key="19">
    <source>
        <dbReference type="Proteomes" id="UP000444721"/>
    </source>
</evidence>
<protein>
    <recommendedName>
        <fullName evidence="8">Folliculin</fullName>
    </recommendedName>
</protein>
<evidence type="ECO:0000256" key="9">
    <source>
        <dbReference type="ARBA" id="ARBA00022468"/>
    </source>
</evidence>
<dbReference type="VEuPathDB" id="AmoebaDB:FDP41_006000"/>
<keyword evidence="14" id="KW-0539">Nucleus</keyword>
<gene>
    <name evidence="18" type="ORF">FDP41_006000</name>
</gene>
<dbReference type="GO" id="GO:0005829">
    <property type="term" value="C:cytosol"/>
    <property type="evidence" value="ECO:0007669"/>
    <property type="project" value="UniProtKB-SubCell"/>
</dbReference>
<proteinExistence type="inferred from homology"/>
<feature type="compositionally biased region" description="Low complexity" evidence="16">
    <location>
        <begin position="332"/>
        <end position="357"/>
    </location>
</feature>
<dbReference type="InterPro" id="IPR021713">
    <property type="entry name" value="Folliculin"/>
</dbReference>
<keyword evidence="15" id="KW-0966">Cell projection</keyword>
<organism evidence="18 19">
    <name type="scientific">Naegleria fowleri</name>
    <name type="common">Brain eating amoeba</name>
    <dbReference type="NCBI Taxonomy" id="5763"/>
    <lineage>
        <taxon>Eukaryota</taxon>
        <taxon>Discoba</taxon>
        <taxon>Heterolobosea</taxon>
        <taxon>Tetramitia</taxon>
        <taxon>Eutetramitia</taxon>
        <taxon>Vahlkampfiidae</taxon>
        <taxon>Naegleria</taxon>
    </lineage>
</organism>
<evidence type="ECO:0000259" key="17">
    <source>
        <dbReference type="PROSITE" id="PS51834"/>
    </source>
</evidence>
<evidence type="ECO:0000256" key="6">
    <source>
        <dbReference type="ARBA" id="ARBA00004656"/>
    </source>
</evidence>
<keyword evidence="10" id="KW-0963">Cytoplasm</keyword>
<feature type="compositionally biased region" description="Polar residues" evidence="16">
    <location>
        <begin position="221"/>
        <end position="235"/>
    </location>
</feature>
<evidence type="ECO:0000256" key="7">
    <source>
        <dbReference type="ARBA" id="ARBA00009987"/>
    </source>
</evidence>
<feature type="region of interest" description="Disordered" evidence="16">
    <location>
        <begin position="317"/>
        <end position="362"/>
    </location>
</feature>
<keyword evidence="9" id="KW-0343">GTPase activation</keyword>